<feature type="transmembrane region" description="Helical" evidence="9">
    <location>
        <begin position="67"/>
        <end position="89"/>
    </location>
</feature>
<comment type="similarity">
    <text evidence="8">Belongs to the binding-protein-dependent transport system permease family. LivHM subfamily.</text>
</comment>
<feature type="transmembrane region" description="Helical" evidence="9">
    <location>
        <begin position="225"/>
        <end position="255"/>
    </location>
</feature>
<dbReference type="RefSeq" id="WP_046829366.1">
    <property type="nucleotide sequence ID" value="NZ_JACHIJ010000001.1"/>
</dbReference>
<dbReference type="Pfam" id="PF02653">
    <property type="entry name" value="BPD_transp_2"/>
    <property type="match status" value="1"/>
</dbReference>
<evidence type="ECO:0000256" key="8">
    <source>
        <dbReference type="ARBA" id="ARBA00037998"/>
    </source>
</evidence>
<feature type="transmembrane region" description="Helical" evidence="9">
    <location>
        <begin position="44"/>
        <end position="61"/>
    </location>
</feature>
<dbReference type="CDD" id="cd06582">
    <property type="entry name" value="TM_PBP1_LivH_like"/>
    <property type="match status" value="1"/>
</dbReference>
<comment type="caution">
    <text evidence="11">The sequence shown here is derived from an EMBL/GenBank/DDBJ whole genome shotgun (WGS) entry which is preliminary data.</text>
</comment>
<gene>
    <name evidence="10" type="ORF">HNQ36_000669</name>
    <name evidence="11" type="ORF">YH63_000140</name>
</gene>
<evidence type="ECO:0000256" key="2">
    <source>
        <dbReference type="ARBA" id="ARBA00022448"/>
    </source>
</evidence>
<proteinExistence type="inferred from homology"/>
<dbReference type="EMBL" id="JACHIJ010000001">
    <property type="protein sequence ID" value="MBB5050721.1"/>
    <property type="molecule type" value="Genomic_DNA"/>
</dbReference>
<reference evidence="10 13" key="2">
    <citation type="submission" date="2020-08" db="EMBL/GenBank/DDBJ databases">
        <title>Genomic Encyclopedia of Type Strains, Phase IV (KMG-IV): sequencing the most valuable type-strain genomes for metagenomic binning, comparative biology and taxonomic classification.</title>
        <authorList>
            <person name="Goeker M."/>
        </authorList>
    </citation>
    <scope>NUCLEOTIDE SEQUENCE [LARGE SCALE GENOMIC DNA]</scope>
    <source>
        <strain evidence="10 13">DSM 17498</strain>
    </source>
</reference>
<comment type="subcellular location">
    <subcellularLocation>
        <location evidence="1">Cell membrane</location>
        <topology evidence="1">Multi-pass membrane protein</topology>
    </subcellularLocation>
</comment>
<name>A0A4U6BIJ3_9BRAD</name>
<dbReference type="OrthoDB" id="153121at2"/>
<keyword evidence="12" id="KW-1185">Reference proteome</keyword>
<dbReference type="InterPro" id="IPR052157">
    <property type="entry name" value="BCAA_transport_permease"/>
</dbReference>
<keyword evidence="5" id="KW-0029">Amino-acid transport</keyword>
<dbReference type="PANTHER" id="PTHR11795">
    <property type="entry name" value="BRANCHED-CHAIN AMINO ACID TRANSPORT SYSTEM PERMEASE PROTEIN LIVH"/>
    <property type="match status" value="1"/>
</dbReference>
<evidence type="ECO:0000256" key="6">
    <source>
        <dbReference type="ARBA" id="ARBA00022989"/>
    </source>
</evidence>
<protein>
    <submittedName>
        <fullName evidence="11">Branched-chain amino acid ABC transporter permease</fullName>
    </submittedName>
    <submittedName>
        <fullName evidence="10">Branched-chain amino acid transport system permease protein</fullName>
    </submittedName>
</protein>
<evidence type="ECO:0000313" key="10">
    <source>
        <dbReference type="EMBL" id="MBB5050721.1"/>
    </source>
</evidence>
<dbReference type="AlphaFoldDB" id="A0A4U6BIJ3"/>
<keyword evidence="7 9" id="KW-0472">Membrane</keyword>
<feature type="transmembrane region" description="Helical" evidence="9">
    <location>
        <begin position="145"/>
        <end position="165"/>
    </location>
</feature>
<organism evidence="11 12">
    <name type="scientific">Afipia massiliensis</name>
    <dbReference type="NCBI Taxonomy" id="211460"/>
    <lineage>
        <taxon>Bacteria</taxon>
        <taxon>Pseudomonadati</taxon>
        <taxon>Pseudomonadota</taxon>
        <taxon>Alphaproteobacteria</taxon>
        <taxon>Hyphomicrobiales</taxon>
        <taxon>Nitrobacteraceae</taxon>
        <taxon>Afipia</taxon>
    </lineage>
</organism>
<evidence type="ECO:0000313" key="13">
    <source>
        <dbReference type="Proteomes" id="UP000521227"/>
    </source>
</evidence>
<keyword evidence="4 9" id="KW-0812">Transmembrane</keyword>
<keyword evidence="2" id="KW-0813">Transport</keyword>
<dbReference type="EMBL" id="LBIA02000001">
    <property type="protein sequence ID" value="TKT69956.1"/>
    <property type="molecule type" value="Genomic_DNA"/>
</dbReference>
<evidence type="ECO:0000256" key="5">
    <source>
        <dbReference type="ARBA" id="ARBA00022970"/>
    </source>
</evidence>
<keyword evidence="6 9" id="KW-1133">Transmembrane helix</keyword>
<keyword evidence="3" id="KW-1003">Cell membrane</keyword>
<dbReference type="STRING" id="211460.YH63_18710"/>
<evidence type="ECO:0000256" key="9">
    <source>
        <dbReference type="SAM" id="Phobius"/>
    </source>
</evidence>
<dbReference type="GO" id="GO:0022857">
    <property type="term" value="F:transmembrane transporter activity"/>
    <property type="evidence" value="ECO:0007669"/>
    <property type="project" value="InterPro"/>
</dbReference>
<evidence type="ECO:0000256" key="7">
    <source>
        <dbReference type="ARBA" id="ARBA00023136"/>
    </source>
</evidence>
<dbReference type="GO" id="GO:0005886">
    <property type="term" value="C:plasma membrane"/>
    <property type="evidence" value="ECO:0007669"/>
    <property type="project" value="UniProtKB-SubCell"/>
</dbReference>
<sequence length="292" mass="30854">MTTQAFLQVIASGLLLGLIYALIAVGLSLIFGLMDVVNFAHGEFLMLAMYATFGLVLATTLDPVVLMPLVVALMFVLGVSVYAGIIRYAMRAKANPGMVQIFATFGLALLIQGLAQYFFTPDYRNIANTWLGGKTLNLGGVFLPWPQIFGGAVSLAVFAGLYWLITRTDFGKALEATREDQGAVALVGIDRNRVFALGWGLGAALVGIAGAVLAIFYYIHPQVGGTFALIAYVTVALGGFGSIFGALVAGVIVGLVEALTTLILPASLKSVGVYSLYLLVLFVRPSGLFGRL</sequence>
<accession>A0A4U6BIJ3</accession>
<feature type="transmembrane region" description="Helical" evidence="9">
    <location>
        <begin position="6"/>
        <end position="32"/>
    </location>
</feature>
<dbReference type="Proteomes" id="UP000521227">
    <property type="component" value="Unassembled WGS sequence"/>
</dbReference>
<evidence type="ECO:0000313" key="12">
    <source>
        <dbReference type="Proteomes" id="UP000034832"/>
    </source>
</evidence>
<dbReference type="Proteomes" id="UP000034832">
    <property type="component" value="Unassembled WGS sequence"/>
</dbReference>
<feature type="transmembrane region" description="Helical" evidence="9">
    <location>
        <begin position="262"/>
        <end position="283"/>
    </location>
</feature>
<evidence type="ECO:0000256" key="3">
    <source>
        <dbReference type="ARBA" id="ARBA00022475"/>
    </source>
</evidence>
<evidence type="ECO:0000256" key="1">
    <source>
        <dbReference type="ARBA" id="ARBA00004651"/>
    </source>
</evidence>
<dbReference type="GO" id="GO:0006865">
    <property type="term" value="P:amino acid transport"/>
    <property type="evidence" value="ECO:0007669"/>
    <property type="project" value="UniProtKB-KW"/>
</dbReference>
<feature type="transmembrane region" description="Helical" evidence="9">
    <location>
        <begin position="194"/>
        <end position="219"/>
    </location>
</feature>
<dbReference type="InterPro" id="IPR001851">
    <property type="entry name" value="ABC_transp_permease"/>
</dbReference>
<dbReference type="PANTHER" id="PTHR11795:SF445">
    <property type="entry name" value="AMINO ACID ABC TRANSPORTER PERMEASE PROTEIN"/>
    <property type="match status" value="1"/>
</dbReference>
<evidence type="ECO:0000313" key="11">
    <source>
        <dbReference type="EMBL" id="TKT69956.1"/>
    </source>
</evidence>
<feature type="transmembrane region" description="Helical" evidence="9">
    <location>
        <begin position="101"/>
        <end position="119"/>
    </location>
</feature>
<reference evidence="11 12" key="1">
    <citation type="submission" date="2019-04" db="EMBL/GenBank/DDBJ databases">
        <title>Whole genome sequencing of cave bacteria.</title>
        <authorList>
            <person name="Gan H.M."/>
            <person name="Barton H."/>
            <person name="Savka M.A."/>
        </authorList>
    </citation>
    <scope>NUCLEOTIDE SEQUENCE [LARGE SCALE GENOMIC DNA]</scope>
    <source>
        <strain evidence="11 12">LC387</strain>
    </source>
</reference>
<evidence type="ECO:0000256" key="4">
    <source>
        <dbReference type="ARBA" id="ARBA00022692"/>
    </source>
</evidence>